<dbReference type="InterPro" id="IPR036397">
    <property type="entry name" value="RNaseH_sf"/>
</dbReference>
<feature type="domain" description="Chromo" evidence="1">
    <location>
        <begin position="336"/>
        <end position="376"/>
    </location>
</feature>
<proteinExistence type="predicted"/>
<dbReference type="SUPFAM" id="SSF53098">
    <property type="entry name" value="Ribonuclease H-like"/>
    <property type="match status" value="1"/>
</dbReference>
<dbReference type="Pfam" id="PF00385">
    <property type="entry name" value="Chromo"/>
    <property type="match status" value="1"/>
</dbReference>
<comment type="caution">
    <text evidence="3">The sequence shown here is derived from an EMBL/GenBank/DDBJ whole genome shotgun (WGS) entry which is preliminary data.</text>
</comment>
<dbReference type="AlphaFoldDB" id="A0AA89BWD8"/>
<dbReference type="GO" id="GO:0003676">
    <property type="term" value="F:nucleic acid binding"/>
    <property type="evidence" value="ECO:0007669"/>
    <property type="project" value="InterPro"/>
</dbReference>
<dbReference type="InterPro" id="IPR012337">
    <property type="entry name" value="RNaseH-like_sf"/>
</dbReference>
<dbReference type="EMBL" id="VSWD01000007">
    <property type="protein sequence ID" value="KAK3098728.1"/>
    <property type="molecule type" value="Genomic_DNA"/>
</dbReference>
<name>A0AA89BWD8_PINIB</name>
<organism evidence="3 4">
    <name type="scientific">Pinctada imbricata</name>
    <name type="common">Atlantic pearl-oyster</name>
    <name type="synonym">Pinctada martensii</name>
    <dbReference type="NCBI Taxonomy" id="66713"/>
    <lineage>
        <taxon>Eukaryota</taxon>
        <taxon>Metazoa</taxon>
        <taxon>Spiralia</taxon>
        <taxon>Lophotrochozoa</taxon>
        <taxon>Mollusca</taxon>
        <taxon>Bivalvia</taxon>
        <taxon>Autobranchia</taxon>
        <taxon>Pteriomorphia</taxon>
        <taxon>Pterioida</taxon>
        <taxon>Pterioidea</taxon>
        <taxon>Pteriidae</taxon>
        <taxon>Pinctada</taxon>
    </lineage>
</organism>
<keyword evidence="4" id="KW-1185">Reference proteome</keyword>
<sequence length="376" mass="44976">MSDKALKRYLENIYNDPSHPGGYAGVEKLYQVVKNEGKFKVGRERIRNFLQSQESYSLQRTVRRKFPRNRVIVGGIDRQWDIDLASVENLEKHNPKVKFLLICIDIFSRFLWVQPLENKLSSTIIEGLNVIFSKGRKPQCIRHDGGTEFTNKKFDDFLKSEHVKHFTTYNTETKANYAERVIRTIKESMYRYFSAHRTYSYISILPKLVSAYNRRPHKGLFNLRPIDVQKRIENDLWKKMYLGNKKNETKSKNTKLRTKRFKFKVGDLVRISHLKHTFIRAYHQKWSEELFKIYKRIMRDGIPIYRLIDLSDDEIKGSFYQSELQRVILDKDKQLWKIDKVVKKRKRLGKTECLVRWQGYPSKFDSWIPEENIHNL</sequence>
<dbReference type="SUPFAM" id="SSF54160">
    <property type="entry name" value="Chromo domain-like"/>
    <property type="match status" value="1"/>
</dbReference>
<dbReference type="GO" id="GO:0015074">
    <property type="term" value="P:DNA integration"/>
    <property type="evidence" value="ECO:0007669"/>
    <property type="project" value="InterPro"/>
</dbReference>
<dbReference type="PANTHER" id="PTHR46585:SF1">
    <property type="entry name" value="CHROMO DOMAIN-CONTAINING PROTEIN"/>
    <property type="match status" value="1"/>
</dbReference>
<reference evidence="3" key="1">
    <citation type="submission" date="2019-08" db="EMBL/GenBank/DDBJ databases">
        <title>The improved chromosome-level genome for the pearl oyster Pinctada fucata martensii using PacBio sequencing and Hi-C.</title>
        <authorList>
            <person name="Zheng Z."/>
        </authorList>
    </citation>
    <scope>NUCLEOTIDE SEQUENCE</scope>
    <source>
        <strain evidence="3">ZZ-2019</strain>
        <tissue evidence="3">Adductor muscle</tissue>
    </source>
</reference>
<dbReference type="InterPro" id="IPR023780">
    <property type="entry name" value="Chromo_domain"/>
</dbReference>
<evidence type="ECO:0000313" key="4">
    <source>
        <dbReference type="Proteomes" id="UP001186944"/>
    </source>
</evidence>
<dbReference type="PROSITE" id="PS50994">
    <property type="entry name" value="INTEGRASE"/>
    <property type="match status" value="1"/>
</dbReference>
<dbReference type="InterPro" id="IPR016197">
    <property type="entry name" value="Chromo-like_dom_sf"/>
</dbReference>
<dbReference type="Gene3D" id="2.40.50.40">
    <property type="match status" value="1"/>
</dbReference>
<dbReference type="PROSITE" id="PS50013">
    <property type="entry name" value="CHROMO_2"/>
    <property type="match status" value="1"/>
</dbReference>
<evidence type="ECO:0000313" key="3">
    <source>
        <dbReference type="EMBL" id="KAK3098728.1"/>
    </source>
</evidence>
<dbReference type="SMART" id="SM00298">
    <property type="entry name" value="CHROMO"/>
    <property type="match status" value="1"/>
</dbReference>
<dbReference type="Proteomes" id="UP001186944">
    <property type="component" value="Unassembled WGS sequence"/>
</dbReference>
<dbReference type="CDD" id="cd00024">
    <property type="entry name" value="CD_CSD"/>
    <property type="match status" value="1"/>
</dbReference>
<gene>
    <name evidence="3" type="ORF">FSP39_022460</name>
</gene>
<dbReference type="PANTHER" id="PTHR46585">
    <property type="entry name" value="INTEGRASE CORE DOMAIN CONTAINING PROTEIN"/>
    <property type="match status" value="1"/>
</dbReference>
<dbReference type="Gene3D" id="3.30.420.10">
    <property type="entry name" value="Ribonuclease H-like superfamily/Ribonuclease H"/>
    <property type="match status" value="1"/>
</dbReference>
<evidence type="ECO:0000259" key="1">
    <source>
        <dbReference type="PROSITE" id="PS50013"/>
    </source>
</evidence>
<dbReference type="InterPro" id="IPR001584">
    <property type="entry name" value="Integrase_cat-core"/>
</dbReference>
<evidence type="ECO:0008006" key="5">
    <source>
        <dbReference type="Google" id="ProtNLM"/>
    </source>
</evidence>
<protein>
    <recommendedName>
        <fullName evidence="5">Integrase catalytic domain-containing protein</fullName>
    </recommendedName>
</protein>
<evidence type="ECO:0000259" key="2">
    <source>
        <dbReference type="PROSITE" id="PS50994"/>
    </source>
</evidence>
<accession>A0AA89BWD8</accession>
<dbReference type="InterPro" id="IPR000953">
    <property type="entry name" value="Chromo/chromo_shadow_dom"/>
</dbReference>
<feature type="domain" description="Integrase catalytic" evidence="2">
    <location>
        <begin position="63"/>
        <end position="233"/>
    </location>
</feature>